<evidence type="ECO:0000256" key="1">
    <source>
        <dbReference type="SAM" id="SignalP"/>
    </source>
</evidence>
<feature type="chain" id="PRO_5035773794" evidence="1">
    <location>
        <begin position="20"/>
        <end position="189"/>
    </location>
</feature>
<evidence type="ECO:0000313" key="3">
    <source>
        <dbReference type="Proteomes" id="UP000466442"/>
    </source>
</evidence>
<name>A0A8S9XAH9_APOLU</name>
<keyword evidence="1" id="KW-0732">Signal</keyword>
<feature type="signal peptide" evidence="1">
    <location>
        <begin position="1"/>
        <end position="19"/>
    </location>
</feature>
<proteinExistence type="predicted"/>
<keyword evidence="3" id="KW-1185">Reference proteome</keyword>
<dbReference type="EMBL" id="WIXP02000009">
    <property type="protein sequence ID" value="KAF6205308.1"/>
    <property type="molecule type" value="Genomic_DNA"/>
</dbReference>
<comment type="caution">
    <text evidence="2">The sequence shown here is derived from an EMBL/GenBank/DDBJ whole genome shotgun (WGS) entry which is preliminary data.</text>
</comment>
<protein>
    <submittedName>
        <fullName evidence="2">Uncharacterized protein</fullName>
    </submittedName>
</protein>
<evidence type="ECO:0000313" key="2">
    <source>
        <dbReference type="EMBL" id="KAF6205308.1"/>
    </source>
</evidence>
<sequence length="189" mass="20970">MKTAVLGIVMLSLLHAVRADGEEERRNPSARVDLGDIASEMLGRQGNSQVLSLNVTNLIILLVLKGLLFGATYWGGGGYGGYPYKARSLDTQEIISENEVMLITSYLMGDVDKDYSCLYRVACQDPKKSKNYLQGAKILLKGSKIFSDYVGYDEKYETLVRDLQDAIEFGTRYGTCEQKYTCHKSPNAA</sequence>
<reference evidence="2" key="1">
    <citation type="journal article" date="2021" name="Mol. Ecol. Resour.">
        <title>Apolygus lucorum genome provides insights into omnivorousness and mesophyll feeding.</title>
        <authorList>
            <person name="Liu Y."/>
            <person name="Liu H."/>
            <person name="Wang H."/>
            <person name="Huang T."/>
            <person name="Liu B."/>
            <person name="Yang B."/>
            <person name="Yin L."/>
            <person name="Li B."/>
            <person name="Zhang Y."/>
            <person name="Zhang S."/>
            <person name="Jiang F."/>
            <person name="Zhang X."/>
            <person name="Ren Y."/>
            <person name="Wang B."/>
            <person name="Wang S."/>
            <person name="Lu Y."/>
            <person name="Wu K."/>
            <person name="Fan W."/>
            <person name="Wang G."/>
        </authorList>
    </citation>
    <scope>NUCLEOTIDE SEQUENCE</scope>
    <source>
        <strain evidence="2">12Hb</strain>
    </source>
</reference>
<accession>A0A8S9XAH9</accession>
<organism evidence="2 3">
    <name type="scientific">Apolygus lucorum</name>
    <name type="common">Small green plant bug</name>
    <name type="synonym">Lygocoris lucorum</name>
    <dbReference type="NCBI Taxonomy" id="248454"/>
    <lineage>
        <taxon>Eukaryota</taxon>
        <taxon>Metazoa</taxon>
        <taxon>Ecdysozoa</taxon>
        <taxon>Arthropoda</taxon>
        <taxon>Hexapoda</taxon>
        <taxon>Insecta</taxon>
        <taxon>Pterygota</taxon>
        <taxon>Neoptera</taxon>
        <taxon>Paraneoptera</taxon>
        <taxon>Hemiptera</taxon>
        <taxon>Heteroptera</taxon>
        <taxon>Panheteroptera</taxon>
        <taxon>Cimicomorpha</taxon>
        <taxon>Miridae</taxon>
        <taxon>Mirini</taxon>
        <taxon>Apolygus</taxon>
    </lineage>
</organism>
<dbReference type="AlphaFoldDB" id="A0A8S9XAH9"/>
<gene>
    <name evidence="2" type="ORF">GE061_019478</name>
</gene>
<dbReference type="Proteomes" id="UP000466442">
    <property type="component" value="Linkage Group LG9"/>
</dbReference>
<dbReference type="OrthoDB" id="6363452at2759"/>